<feature type="repeat" description="WD" evidence="7">
    <location>
        <begin position="638"/>
        <end position="675"/>
    </location>
</feature>
<dbReference type="AlphaFoldDB" id="A0A9R1AD14"/>
<protein>
    <recommendedName>
        <fullName evidence="9">Protein kinase domain-containing protein</fullName>
    </recommendedName>
</protein>
<feature type="binding site" evidence="8">
    <location>
        <position position="63"/>
    </location>
    <ligand>
        <name>ATP</name>
        <dbReference type="ChEBI" id="CHEBI:30616"/>
    </ligand>
</feature>
<keyword evidence="2" id="KW-0808">Transferase</keyword>
<dbReference type="EMBL" id="LT934124">
    <property type="protein sequence ID" value="VAI93773.1"/>
    <property type="molecule type" value="Genomic_DNA"/>
</dbReference>
<dbReference type="CDD" id="cd00200">
    <property type="entry name" value="WD40"/>
    <property type="match status" value="1"/>
</dbReference>
<dbReference type="PROSITE" id="PS50082">
    <property type="entry name" value="WD_REPEATS_2"/>
    <property type="match status" value="3"/>
</dbReference>
<evidence type="ECO:0000256" key="1">
    <source>
        <dbReference type="ARBA" id="ARBA00022574"/>
    </source>
</evidence>
<keyword evidence="1 7" id="KW-0853">WD repeat</keyword>
<dbReference type="Gene3D" id="1.10.510.10">
    <property type="entry name" value="Transferase(Phosphotransferase) domain 1"/>
    <property type="match status" value="1"/>
</dbReference>
<dbReference type="Gene3D" id="3.30.200.20">
    <property type="entry name" value="Phosphorylase Kinase, domain 1"/>
    <property type="match status" value="1"/>
</dbReference>
<dbReference type="Gene3D" id="2.130.10.10">
    <property type="entry name" value="YVTN repeat-like/Quinoprotein amine dehydrogenase"/>
    <property type="match status" value="1"/>
</dbReference>
<organism evidence="10 11">
    <name type="scientific">Triticum turgidum subsp. durum</name>
    <name type="common">Durum wheat</name>
    <name type="synonym">Triticum durum</name>
    <dbReference type="NCBI Taxonomy" id="4567"/>
    <lineage>
        <taxon>Eukaryota</taxon>
        <taxon>Viridiplantae</taxon>
        <taxon>Streptophyta</taxon>
        <taxon>Embryophyta</taxon>
        <taxon>Tracheophyta</taxon>
        <taxon>Spermatophyta</taxon>
        <taxon>Magnoliopsida</taxon>
        <taxon>Liliopsida</taxon>
        <taxon>Poales</taxon>
        <taxon>Poaceae</taxon>
        <taxon>BOP clade</taxon>
        <taxon>Pooideae</taxon>
        <taxon>Triticodae</taxon>
        <taxon>Triticeae</taxon>
        <taxon>Triticinae</taxon>
        <taxon>Triticum</taxon>
    </lineage>
</organism>
<feature type="repeat" description="WD" evidence="7">
    <location>
        <begin position="552"/>
        <end position="594"/>
    </location>
</feature>
<sequence length="675" mass="76778">MQRTRDDLEKKLHDSNTTPMFFPLEFLKAITCDFSTESVLGEGGFGVVYKGVLRSGKVIAVKKLFEIRLKEDTFQNEVRYLMGIKHQKIVQFLGYCAESSWEAIEQPSGSGKFIFGELPKRLLCFEYVCNKSLDNHISDESSGLEWNMRYEIIKGICNGLHFLHEECHMVHLDLKPENILMDSTMIPKIADFGLSRIFGEQQTRIVTDNRAGTCGYMAPEYLIRGVVSNKADIFSLGVILIEIITGDRDYPYFHHDRSQRDATTFQQFTEKVLENWRNRFTSTPKYTKEKYAHQVKQCVTIALKCVDPSMEKRPTAKHIIQVFNVADQMETHEELPSVVQCVDKLLALNTTGSKDLTPMSATEEMLIIKAATGKQVDEAKSEGLLPMPTIEPSTIRQSYQEGVKACNERQSATETESETIQPLIQIIDYGAGPGIITCIDANQTEPLIMTGDTRGCVKIWNYDTESQASYGIASVKFIARKRWLVAVSDDCVVHIYKYEKELEKVTTFKAHDCDNPRISLDVHPTQPYVLSGCFGQIKLWDWNQDWNCIQTFEEHSDDIRELKFNLEDTNSFASASYDDTVKVWSLDSLKSKYTLSGHLGTVYCLDFFTRDGQQYLISGSFDGTAKIWDLHKKECVHTLEHECHVYPVFAHPSLPVLITATSNGAVRVWSSTNFR</sequence>
<reference evidence="10 11" key="1">
    <citation type="submission" date="2017-09" db="EMBL/GenBank/DDBJ databases">
        <authorList>
            <consortium name="International Durum Wheat Genome Sequencing Consortium (IDWGSC)"/>
            <person name="Milanesi L."/>
        </authorList>
    </citation>
    <scope>NUCLEOTIDE SEQUENCE [LARGE SCALE GENOMIC DNA]</scope>
    <source>
        <strain evidence="11">cv. Svevo</strain>
    </source>
</reference>
<dbReference type="PROSITE" id="PS00108">
    <property type="entry name" value="PROTEIN_KINASE_ST"/>
    <property type="match status" value="1"/>
</dbReference>
<dbReference type="InterPro" id="IPR019775">
    <property type="entry name" value="WD40_repeat_CS"/>
</dbReference>
<dbReference type="SUPFAM" id="SSF50978">
    <property type="entry name" value="WD40 repeat-like"/>
    <property type="match status" value="1"/>
</dbReference>
<dbReference type="FunFam" id="1.10.510.10:FF:000870">
    <property type="entry name" value="OSJNBa0016N04.16-like protein"/>
    <property type="match status" value="1"/>
</dbReference>
<dbReference type="GO" id="GO:0004672">
    <property type="term" value="F:protein kinase activity"/>
    <property type="evidence" value="ECO:0007669"/>
    <property type="project" value="InterPro"/>
</dbReference>
<dbReference type="SMART" id="SM00220">
    <property type="entry name" value="S_TKc"/>
    <property type="match status" value="1"/>
</dbReference>
<evidence type="ECO:0000256" key="4">
    <source>
        <dbReference type="ARBA" id="ARBA00022741"/>
    </source>
</evidence>
<evidence type="ECO:0000256" key="5">
    <source>
        <dbReference type="ARBA" id="ARBA00022777"/>
    </source>
</evidence>
<dbReference type="SUPFAM" id="SSF56112">
    <property type="entry name" value="Protein kinase-like (PK-like)"/>
    <property type="match status" value="1"/>
</dbReference>
<dbReference type="PROSITE" id="PS50011">
    <property type="entry name" value="PROTEIN_KINASE_DOM"/>
    <property type="match status" value="1"/>
</dbReference>
<evidence type="ECO:0000313" key="11">
    <source>
        <dbReference type="Proteomes" id="UP000324705"/>
    </source>
</evidence>
<dbReference type="PROSITE" id="PS00678">
    <property type="entry name" value="WD_REPEATS_1"/>
    <property type="match status" value="1"/>
</dbReference>
<dbReference type="Gramene" id="TRITD7Bv1G225760.6">
    <property type="protein sequence ID" value="TRITD7Bv1G225760.6"/>
    <property type="gene ID" value="TRITD7Bv1G225760"/>
</dbReference>
<dbReference type="GO" id="GO:0005524">
    <property type="term" value="F:ATP binding"/>
    <property type="evidence" value="ECO:0007669"/>
    <property type="project" value="UniProtKB-UniRule"/>
</dbReference>
<dbReference type="Proteomes" id="UP000324705">
    <property type="component" value="Chromosome 7B"/>
</dbReference>
<dbReference type="InterPro" id="IPR008271">
    <property type="entry name" value="Ser/Thr_kinase_AS"/>
</dbReference>
<keyword evidence="5" id="KW-0418">Kinase</keyword>
<evidence type="ECO:0000259" key="9">
    <source>
        <dbReference type="PROSITE" id="PS50011"/>
    </source>
</evidence>
<dbReference type="InterPro" id="IPR036322">
    <property type="entry name" value="WD40_repeat_dom_sf"/>
</dbReference>
<dbReference type="Pfam" id="PF00069">
    <property type="entry name" value="Pkinase"/>
    <property type="match status" value="1"/>
</dbReference>
<dbReference type="PROSITE" id="PS00107">
    <property type="entry name" value="PROTEIN_KINASE_ATP"/>
    <property type="match status" value="1"/>
</dbReference>
<evidence type="ECO:0000256" key="3">
    <source>
        <dbReference type="ARBA" id="ARBA00022737"/>
    </source>
</evidence>
<dbReference type="PANTHER" id="PTHR45707:SF81">
    <property type="entry name" value="PROTEIN KINASE DOMAIN-CONTAINING PROTEIN"/>
    <property type="match status" value="1"/>
</dbReference>
<accession>A0A9R1AD14</accession>
<dbReference type="PANTHER" id="PTHR45707">
    <property type="entry name" value="C2 CALCIUM/LIPID-BINDING PLANT PHOSPHORIBOSYLTRANSFERASE FAMILY PROTEIN"/>
    <property type="match status" value="1"/>
</dbReference>
<evidence type="ECO:0000313" key="10">
    <source>
        <dbReference type="EMBL" id="VAI93773.1"/>
    </source>
</evidence>
<dbReference type="SMART" id="SM00320">
    <property type="entry name" value="WD40"/>
    <property type="match status" value="6"/>
</dbReference>
<gene>
    <name evidence="10" type="ORF">TRITD_7Bv1G225760</name>
</gene>
<feature type="domain" description="Protein kinase" evidence="9">
    <location>
        <begin position="34"/>
        <end position="335"/>
    </location>
</feature>
<name>A0A9R1AD14_TRITD</name>
<dbReference type="PROSITE" id="PS50294">
    <property type="entry name" value="WD_REPEATS_REGION"/>
    <property type="match status" value="3"/>
</dbReference>
<dbReference type="InterPro" id="IPR000719">
    <property type="entry name" value="Prot_kinase_dom"/>
</dbReference>
<evidence type="ECO:0000256" key="6">
    <source>
        <dbReference type="ARBA" id="ARBA00022840"/>
    </source>
</evidence>
<keyword evidence="4 8" id="KW-0547">Nucleotide-binding</keyword>
<dbReference type="InterPro" id="IPR001680">
    <property type="entry name" value="WD40_rpt"/>
</dbReference>
<dbReference type="InterPro" id="IPR011009">
    <property type="entry name" value="Kinase-like_dom_sf"/>
</dbReference>
<evidence type="ECO:0000256" key="7">
    <source>
        <dbReference type="PROSITE-ProRule" id="PRU00221"/>
    </source>
</evidence>
<dbReference type="Pfam" id="PF00400">
    <property type="entry name" value="WD40"/>
    <property type="match status" value="4"/>
</dbReference>
<feature type="repeat" description="WD" evidence="7">
    <location>
        <begin position="595"/>
        <end position="638"/>
    </location>
</feature>
<evidence type="ECO:0000256" key="2">
    <source>
        <dbReference type="ARBA" id="ARBA00022679"/>
    </source>
</evidence>
<evidence type="ECO:0000256" key="8">
    <source>
        <dbReference type="PROSITE-ProRule" id="PRU10141"/>
    </source>
</evidence>
<proteinExistence type="predicted"/>
<dbReference type="InterPro" id="IPR015943">
    <property type="entry name" value="WD40/YVTN_repeat-like_dom_sf"/>
</dbReference>
<keyword evidence="3" id="KW-0677">Repeat</keyword>
<dbReference type="InterPro" id="IPR017441">
    <property type="entry name" value="Protein_kinase_ATP_BS"/>
</dbReference>
<keyword evidence="11" id="KW-1185">Reference proteome</keyword>
<dbReference type="InterPro" id="IPR020472">
    <property type="entry name" value="WD40_PAC1"/>
</dbReference>
<keyword evidence="6 8" id="KW-0067">ATP-binding</keyword>
<dbReference type="PRINTS" id="PR00320">
    <property type="entry name" value="GPROTEINBRPT"/>
</dbReference>